<dbReference type="OrthoDB" id="2153847at2759"/>
<dbReference type="GeneID" id="70123873"/>
<sequence>MKYETSTVLLALLSVAAARPDAVRSGSAIVVRRPPHAGRVTKFRREVPQEHSHEPILQAVNTALKLDNPENIQDAVFSLLGNAAAIKGAGTVTNTDCLQQHVADQAFTNAKAAGDVDAQANALLFRALERNTGSVGLASVICNETATNPEVAAITQHQDPASDNAAAVNKQIVLDLAVQLAAIGADPQLALQSGTFAPGTIGDPTGKGNACDDIVDVGCIVEQNLLVEDATAAEIDAAVTAGGATVDNGAAAGNGTAGNSSDADNSADDSCDDSADDSAGDAATATASATSAAATSTATGTATAAGVDVNAFTGSVGSPPIPVISSAAERPFSVNGDTFLNIGAAVQRACDVQKNKCANAANSGEGGSVSDCDAQQQECTAANSKKRRARAFPRF</sequence>
<evidence type="ECO:0008006" key="5">
    <source>
        <dbReference type="Google" id="ProtNLM"/>
    </source>
</evidence>
<dbReference type="RefSeq" id="XP_045963525.1">
    <property type="nucleotide sequence ID" value="XM_046094980.1"/>
</dbReference>
<feature type="chain" id="PRO_5040273374" description="Cell wall mannoprotein" evidence="2">
    <location>
        <begin position="19"/>
        <end position="395"/>
    </location>
</feature>
<name>A0A9P8UUI1_9PEZI</name>
<dbReference type="InterPro" id="IPR053216">
    <property type="entry name" value="Appressorial_penetr-assoc"/>
</dbReference>
<protein>
    <recommendedName>
        <fullName evidence="5">Cell wall mannoprotein</fullName>
    </recommendedName>
</protein>
<dbReference type="PANTHER" id="PTHR34587">
    <property type="entry name" value="VWFA DOMAIN-CONTAINING PROTEIN"/>
    <property type="match status" value="1"/>
</dbReference>
<dbReference type="AlphaFoldDB" id="A0A9P8UUI1"/>
<feature type="compositionally biased region" description="Acidic residues" evidence="1">
    <location>
        <begin position="265"/>
        <end position="279"/>
    </location>
</feature>
<accession>A0A9P8UUI1</accession>
<comment type="caution">
    <text evidence="3">The sequence shown here is derived from an EMBL/GenBank/DDBJ whole genome shotgun (WGS) entry which is preliminary data.</text>
</comment>
<dbReference type="PANTHER" id="PTHR34587:SF1">
    <property type="entry name" value="CIRCUMSPOROZOITE PROTEIN"/>
    <property type="match status" value="1"/>
</dbReference>
<reference evidence="3" key="1">
    <citation type="journal article" date="2021" name="Nat. Commun.">
        <title>Genetic determinants of endophytism in the Arabidopsis root mycobiome.</title>
        <authorList>
            <person name="Mesny F."/>
            <person name="Miyauchi S."/>
            <person name="Thiergart T."/>
            <person name="Pickel B."/>
            <person name="Atanasova L."/>
            <person name="Karlsson M."/>
            <person name="Huettel B."/>
            <person name="Barry K.W."/>
            <person name="Haridas S."/>
            <person name="Chen C."/>
            <person name="Bauer D."/>
            <person name="Andreopoulos W."/>
            <person name="Pangilinan J."/>
            <person name="LaButti K."/>
            <person name="Riley R."/>
            <person name="Lipzen A."/>
            <person name="Clum A."/>
            <person name="Drula E."/>
            <person name="Henrissat B."/>
            <person name="Kohler A."/>
            <person name="Grigoriev I.V."/>
            <person name="Martin F.M."/>
            <person name="Hacquard S."/>
        </authorList>
    </citation>
    <scope>NUCLEOTIDE SEQUENCE</scope>
    <source>
        <strain evidence="3">MPI-SDFR-AT-0073</strain>
    </source>
</reference>
<feature type="compositionally biased region" description="Low complexity" evidence="1">
    <location>
        <begin position="255"/>
        <end position="264"/>
    </location>
</feature>
<evidence type="ECO:0000313" key="3">
    <source>
        <dbReference type="EMBL" id="KAH6659394.1"/>
    </source>
</evidence>
<gene>
    <name evidence="3" type="ORF">BKA67DRAFT_12733</name>
</gene>
<proteinExistence type="predicted"/>
<evidence type="ECO:0000256" key="1">
    <source>
        <dbReference type="SAM" id="MobiDB-lite"/>
    </source>
</evidence>
<feature type="signal peptide" evidence="2">
    <location>
        <begin position="1"/>
        <end position="18"/>
    </location>
</feature>
<feature type="region of interest" description="Disordered" evidence="1">
    <location>
        <begin position="255"/>
        <end position="280"/>
    </location>
</feature>
<evidence type="ECO:0000256" key="2">
    <source>
        <dbReference type="SAM" id="SignalP"/>
    </source>
</evidence>
<evidence type="ECO:0000313" key="4">
    <source>
        <dbReference type="Proteomes" id="UP000758603"/>
    </source>
</evidence>
<dbReference type="EMBL" id="JAGPXC010000001">
    <property type="protein sequence ID" value="KAH6659394.1"/>
    <property type="molecule type" value="Genomic_DNA"/>
</dbReference>
<keyword evidence="2" id="KW-0732">Signal</keyword>
<keyword evidence="4" id="KW-1185">Reference proteome</keyword>
<dbReference type="Proteomes" id="UP000758603">
    <property type="component" value="Unassembled WGS sequence"/>
</dbReference>
<organism evidence="3 4">
    <name type="scientific">Truncatella angustata</name>
    <dbReference type="NCBI Taxonomy" id="152316"/>
    <lineage>
        <taxon>Eukaryota</taxon>
        <taxon>Fungi</taxon>
        <taxon>Dikarya</taxon>
        <taxon>Ascomycota</taxon>
        <taxon>Pezizomycotina</taxon>
        <taxon>Sordariomycetes</taxon>
        <taxon>Xylariomycetidae</taxon>
        <taxon>Amphisphaeriales</taxon>
        <taxon>Sporocadaceae</taxon>
        <taxon>Truncatella</taxon>
    </lineage>
</organism>